<dbReference type="Gene3D" id="3.30.420.10">
    <property type="entry name" value="Ribonuclease H-like superfamily/Ribonuclease H"/>
    <property type="match status" value="1"/>
</dbReference>
<accession>A0A383DBX9</accession>
<dbReference type="GO" id="GO:0008408">
    <property type="term" value="F:3'-5' exonuclease activity"/>
    <property type="evidence" value="ECO:0007669"/>
    <property type="project" value="InterPro"/>
</dbReference>
<protein>
    <recommendedName>
        <fullName evidence="1">3'-5' exonuclease domain-containing protein</fullName>
    </recommendedName>
</protein>
<gene>
    <name evidence="2" type="ORF">METZ01_LOCUS494212</name>
</gene>
<evidence type="ECO:0000313" key="2">
    <source>
        <dbReference type="EMBL" id="SVE41358.1"/>
    </source>
</evidence>
<proteinExistence type="predicted"/>
<dbReference type="SMART" id="SM00474">
    <property type="entry name" value="35EXOc"/>
    <property type="match status" value="1"/>
</dbReference>
<dbReference type="GO" id="GO:0006261">
    <property type="term" value="P:DNA-templated DNA replication"/>
    <property type="evidence" value="ECO:0007669"/>
    <property type="project" value="InterPro"/>
</dbReference>
<evidence type="ECO:0000259" key="1">
    <source>
        <dbReference type="SMART" id="SM00474"/>
    </source>
</evidence>
<dbReference type="Pfam" id="PF01612">
    <property type="entry name" value="DNA_pol_A_exo1"/>
    <property type="match status" value="1"/>
</dbReference>
<dbReference type="InterPro" id="IPR036397">
    <property type="entry name" value="RNaseH_sf"/>
</dbReference>
<dbReference type="InterPro" id="IPR002562">
    <property type="entry name" value="3'-5'_exonuclease_dom"/>
</dbReference>
<feature type="non-terminal residue" evidence="2">
    <location>
        <position position="236"/>
    </location>
</feature>
<sequence>TTIVTNAPVSMTLEDCRFWSYSRENVLDLLRTLEFNSIVPRVPDPTQFPQPLPTDSYPTTQPEIAYETILDPERLSDFLTDIRKLGSFTFDVETTSKSEMVADLVGISFSLKPGNAVYVPVGHETGPQLALETALNMIKPIMEDPTISKISHNASYDMTVLANYGVNVNGLTFDTMVAAHILGEQSLGLKNLAFNKLHLEMTPIQNIIGTGRNQKTMAEVPINVVSNYAAADADMT</sequence>
<dbReference type="GO" id="GO:0003887">
    <property type="term" value="F:DNA-directed DNA polymerase activity"/>
    <property type="evidence" value="ECO:0007669"/>
    <property type="project" value="InterPro"/>
</dbReference>
<dbReference type="SUPFAM" id="SSF53098">
    <property type="entry name" value="Ribonuclease H-like"/>
    <property type="match status" value="1"/>
</dbReference>
<name>A0A383DBX9_9ZZZZ</name>
<dbReference type="PANTHER" id="PTHR10133:SF27">
    <property type="entry name" value="DNA POLYMERASE NU"/>
    <property type="match status" value="1"/>
</dbReference>
<dbReference type="GO" id="GO:0003676">
    <property type="term" value="F:nucleic acid binding"/>
    <property type="evidence" value="ECO:0007669"/>
    <property type="project" value="InterPro"/>
</dbReference>
<feature type="non-terminal residue" evidence="2">
    <location>
        <position position="1"/>
    </location>
</feature>
<dbReference type="PANTHER" id="PTHR10133">
    <property type="entry name" value="DNA POLYMERASE I"/>
    <property type="match status" value="1"/>
</dbReference>
<dbReference type="InterPro" id="IPR012337">
    <property type="entry name" value="RNaseH-like_sf"/>
</dbReference>
<dbReference type="InterPro" id="IPR002298">
    <property type="entry name" value="DNA_polymerase_A"/>
</dbReference>
<organism evidence="2">
    <name type="scientific">marine metagenome</name>
    <dbReference type="NCBI Taxonomy" id="408172"/>
    <lineage>
        <taxon>unclassified sequences</taxon>
        <taxon>metagenomes</taxon>
        <taxon>ecological metagenomes</taxon>
    </lineage>
</organism>
<dbReference type="CDD" id="cd06139">
    <property type="entry name" value="DNA_polA_I_Ecoli_like_exo"/>
    <property type="match status" value="1"/>
</dbReference>
<dbReference type="GO" id="GO:0006302">
    <property type="term" value="P:double-strand break repair"/>
    <property type="evidence" value="ECO:0007669"/>
    <property type="project" value="TreeGrafter"/>
</dbReference>
<reference evidence="2" key="1">
    <citation type="submission" date="2018-05" db="EMBL/GenBank/DDBJ databases">
        <authorList>
            <person name="Lanie J.A."/>
            <person name="Ng W.-L."/>
            <person name="Kazmierczak K.M."/>
            <person name="Andrzejewski T.M."/>
            <person name="Davidsen T.M."/>
            <person name="Wayne K.J."/>
            <person name="Tettelin H."/>
            <person name="Glass J.I."/>
            <person name="Rusch D."/>
            <person name="Podicherti R."/>
            <person name="Tsui H.-C.T."/>
            <person name="Winkler M.E."/>
        </authorList>
    </citation>
    <scope>NUCLEOTIDE SEQUENCE</scope>
</reference>
<dbReference type="EMBL" id="UINC01215599">
    <property type="protein sequence ID" value="SVE41358.1"/>
    <property type="molecule type" value="Genomic_DNA"/>
</dbReference>
<feature type="domain" description="3'-5' exonuclease" evidence="1">
    <location>
        <begin position="66"/>
        <end position="236"/>
    </location>
</feature>
<dbReference type="AlphaFoldDB" id="A0A383DBX9"/>